<accession>A0ABP6E3I3</accession>
<organism evidence="1 2">
    <name type="scientific">Streptomyces vastus</name>
    <dbReference type="NCBI Taxonomy" id="285451"/>
    <lineage>
        <taxon>Bacteria</taxon>
        <taxon>Bacillati</taxon>
        <taxon>Actinomycetota</taxon>
        <taxon>Actinomycetes</taxon>
        <taxon>Kitasatosporales</taxon>
        <taxon>Streptomycetaceae</taxon>
        <taxon>Streptomyces</taxon>
    </lineage>
</organism>
<dbReference type="EMBL" id="BAAASJ010000113">
    <property type="protein sequence ID" value="GAA2657020.1"/>
    <property type="molecule type" value="Genomic_DNA"/>
</dbReference>
<comment type="caution">
    <text evidence="1">The sequence shown here is derived from an EMBL/GenBank/DDBJ whole genome shotgun (WGS) entry which is preliminary data.</text>
</comment>
<proteinExistence type="predicted"/>
<name>A0ABP6E3I3_9ACTN</name>
<evidence type="ECO:0000313" key="1">
    <source>
        <dbReference type="EMBL" id="GAA2657020.1"/>
    </source>
</evidence>
<evidence type="ECO:0000313" key="2">
    <source>
        <dbReference type="Proteomes" id="UP001500151"/>
    </source>
</evidence>
<dbReference type="RefSeq" id="WP_344395410.1">
    <property type="nucleotide sequence ID" value="NZ_BAAASJ010000113.1"/>
</dbReference>
<keyword evidence="2" id="KW-1185">Reference proteome</keyword>
<gene>
    <name evidence="1" type="ORF">GCM10010307_71220</name>
</gene>
<protein>
    <submittedName>
        <fullName evidence="1">Uncharacterized protein</fullName>
    </submittedName>
</protein>
<dbReference type="Proteomes" id="UP001500151">
    <property type="component" value="Unassembled WGS sequence"/>
</dbReference>
<sequence length="108" mass="12220">MGNWAVIVQYFESGRGMYEGGVICRGRETKDQALEELRAVLHTYTPTKGIIEERRQVYRLADQESYLVVIKGQMTLWECTLRVAELMSDSADPAVAERAHGKQRGENG</sequence>
<reference evidence="2" key="1">
    <citation type="journal article" date="2019" name="Int. J. Syst. Evol. Microbiol.">
        <title>The Global Catalogue of Microorganisms (GCM) 10K type strain sequencing project: providing services to taxonomists for standard genome sequencing and annotation.</title>
        <authorList>
            <consortium name="The Broad Institute Genomics Platform"/>
            <consortium name="The Broad Institute Genome Sequencing Center for Infectious Disease"/>
            <person name="Wu L."/>
            <person name="Ma J."/>
        </authorList>
    </citation>
    <scope>NUCLEOTIDE SEQUENCE [LARGE SCALE GENOMIC DNA]</scope>
    <source>
        <strain evidence="2">JCM 4524</strain>
    </source>
</reference>